<dbReference type="CDD" id="cd01167">
    <property type="entry name" value="bac_FRK"/>
    <property type="match status" value="1"/>
</dbReference>
<dbReference type="Gene3D" id="3.40.1190.20">
    <property type="match status" value="1"/>
</dbReference>
<evidence type="ECO:0000259" key="6">
    <source>
        <dbReference type="Pfam" id="PF00294"/>
    </source>
</evidence>
<accession>A0A1G6M6T6</accession>
<dbReference type="PROSITE" id="PS00584">
    <property type="entry name" value="PFKB_KINASES_2"/>
    <property type="match status" value="1"/>
</dbReference>
<protein>
    <submittedName>
        <fullName evidence="7">Fructokinase</fullName>
    </submittedName>
</protein>
<dbReference type="PANTHER" id="PTHR43085:SF1">
    <property type="entry name" value="PSEUDOURIDINE KINASE-RELATED"/>
    <property type="match status" value="1"/>
</dbReference>
<dbReference type="OrthoDB" id="9795789at2"/>
<organism evidence="7 8">
    <name type="scientific">Microbacterium enclense</name>
    <dbReference type="NCBI Taxonomy" id="993073"/>
    <lineage>
        <taxon>Bacteria</taxon>
        <taxon>Bacillati</taxon>
        <taxon>Actinomycetota</taxon>
        <taxon>Actinomycetes</taxon>
        <taxon>Micrococcales</taxon>
        <taxon>Microbacteriaceae</taxon>
        <taxon>Microbacterium</taxon>
    </lineage>
</organism>
<reference evidence="7 8" key="1">
    <citation type="submission" date="2016-09" db="EMBL/GenBank/DDBJ databases">
        <authorList>
            <person name="Capua I."/>
            <person name="De Benedictis P."/>
            <person name="Joannis T."/>
            <person name="Lombin L.H."/>
            <person name="Cattoli G."/>
        </authorList>
    </citation>
    <scope>NUCLEOTIDE SEQUENCE [LARGE SCALE GENOMIC DNA]</scope>
    <source>
        <strain evidence="7 8">NIO-1002</strain>
    </source>
</reference>
<dbReference type="Proteomes" id="UP000183203">
    <property type="component" value="Unassembled WGS sequence"/>
</dbReference>
<dbReference type="SUPFAM" id="SSF53613">
    <property type="entry name" value="Ribokinase-like"/>
    <property type="match status" value="1"/>
</dbReference>
<keyword evidence="4 7" id="KW-0418">Kinase</keyword>
<dbReference type="RefSeq" id="WP_058232592.1">
    <property type="nucleotide sequence ID" value="NZ_FMYG01000005.1"/>
</dbReference>
<sequence>MSHSLPPARALVIGEALIDIVDREGVESEHVGGSPLNVAVGLSRLGIETTFATEFADDERGRLIADHVERSHVAVEQTAAPTRTSTARARIAADGSATYDFDLTWEFARPPRADGFDIVHVGSVGALRPPGADRVLALVEALPRDVLVSFDPNVRPALLPPASETRELVHRYAARADVVKLSDEDAEWLYPDDPESAAARLLEQGASIVVVTRGGQGSTLSTSAGEFRVPPHTVDVVDTIGAGDSYMSGLVAALAQRIGVDRVVAGRIDLDELEGVGRVAALAAGITVSRAGAAPPTTAELDAVAPQSA</sequence>
<dbReference type="PANTHER" id="PTHR43085">
    <property type="entry name" value="HEXOKINASE FAMILY MEMBER"/>
    <property type="match status" value="1"/>
</dbReference>
<comment type="similarity">
    <text evidence="1">Belongs to the carbohydrate kinase PfkB family.</text>
</comment>
<dbReference type="AlphaFoldDB" id="A0A1G6M6T6"/>
<evidence type="ECO:0000313" key="8">
    <source>
        <dbReference type="Proteomes" id="UP000183203"/>
    </source>
</evidence>
<evidence type="ECO:0000256" key="3">
    <source>
        <dbReference type="ARBA" id="ARBA00022741"/>
    </source>
</evidence>
<keyword evidence="2" id="KW-0808">Transferase</keyword>
<dbReference type="InterPro" id="IPR002173">
    <property type="entry name" value="Carboh/pur_kinase_PfkB_CS"/>
</dbReference>
<dbReference type="InterPro" id="IPR029056">
    <property type="entry name" value="Ribokinase-like"/>
</dbReference>
<feature type="domain" description="Carbohydrate kinase PfkB" evidence="6">
    <location>
        <begin position="12"/>
        <end position="296"/>
    </location>
</feature>
<keyword evidence="3" id="KW-0547">Nucleotide-binding</keyword>
<dbReference type="GO" id="GO:0005524">
    <property type="term" value="F:ATP binding"/>
    <property type="evidence" value="ECO:0007669"/>
    <property type="project" value="UniProtKB-KW"/>
</dbReference>
<dbReference type="InterPro" id="IPR050306">
    <property type="entry name" value="PfkB_Carbo_kinase"/>
</dbReference>
<evidence type="ECO:0000256" key="4">
    <source>
        <dbReference type="ARBA" id="ARBA00022777"/>
    </source>
</evidence>
<evidence type="ECO:0000256" key="1">
    <source>
        <dbReference type="ARBA" id="ARBA00010688"/>
    </source>
</evidence>
<dbReference type="EMBL" id="FMYG01000005">
    <property type="protein sequence ID" value="SDC51209.1"/>
    <property type="molecule type" value="Genomic_DNA"/>
</dbReference>
<evidence type="ECO:0000313" key="7">
    <source>
        <dbReference type="EMBL" id="SDC51209.1"/>
    </source>
</evidence>
<evidence type="ECO:0000256" key="5">
    <source>
        <dbReference type="ARBA" id="ARBA00022840"/>
    </source>
</evidence>
<keyword evidence="5" id="KW-0067">ATP-binding</keyword>
<proteinExistence type="inferred from homology"/>
<dbReference type="GO" id="GO:0016301">
    <property type="term" value="F:kinase activity"/>
    <property type="evidence" value="ECO:0007669"/>
    <property type="project" value="UniProtKB-KW"/>
</dbReference>
<dbReference type="InterPro" id="IPR011611">
    <property type="entry name" value="PfkB_dom"/>
</dbReference>
<name>A0A1G6M6T6_9MICO</name>
<dbReference type="STRING" id="993073.AS029_10715"/>
<evidence type="ECO:0000256" key="2">
    <source>
        <dbReference type="ARBA" id="ARBA00022679"/>
    </source>
</evidence>
<dbReference type="Pfam" id="PF00294">
    <property type="entry name" value="PfkB"/>
    <property type="match status" value="1"/>
</dbReference>
<gene>
    <name evidence="7" type="ORF">SAMN05216418_2412</name>
</gene>